<evidence type="ECO:0000313" key="9">
    <source>
        <dbReference type="EMBL" id="CCH45014.1"/>
    </source>
</evidence>
<protein>
    <recommendedName>
        <fullName evidence="7">Pre-mRNA-splicing factor 38</fullName>
    </recommendedName>
</protein>
<evidence type="ECO:0000256" key="6">
    <source>
        <dbReference type="ARBA" id="ARBA00023242"/>
    </source>
</evidence>
<dbReference type="EMBL" id="CAIF01000178">
    <property type="protein sequence ID" value="CCH45014.1"/>
    <property type="molecule type" value="Genomic_DNA"/>
</dbReference>
<keyword evidence="4 7" id="KW-0747">Spliceosome</keyword>
<comment type="caution">
    <text evidence="9">The sequence shown here is derived from an EMBL/GenBank/DDBJ whole genome shotgun (WGS) entry which is preliminary data.</text>
</comment>
<gene>
    <name evidence="9" type="ORF">BN7_4593</name>
</gene>
<feature type="region of interest" description="Disordered" evidence="8">
    <location>
        <begin position="167"/>
        <end position="188"/>
    </location>
</feature>
<sequence>MVGKGIIVDRELSKSTHKGQNSILLIEKIIRERIFDSLYWKQYCFNVNAALILDRCVEIRCVGGLETSGKPMGFICLLVKLIQLMPQREIIEFYLNQGKFKYLKVLAMVFIRLVYRDGGLLKKQLNDYRKVRLYEHGEYKLSYVDEIADKLLNDEMFIGLNLPYMKTNGDDESDDESDGSDEDDSDSD</sequence>
<keyword evidence="3 7" id="KW-0507">mRNA processing</keyword>
<proteinExistence type="inferred from homology"/>
<dbReference type="STRING" id="1206466.K0KUA6"/>
<feature type="compositionally biased region" description="Acidic residues" evidence="8">
    <location>
        <begin position="170"/>
        <end position="188"/>
    </location>
</feature>
<keyword evidence="6 7" id="KW-0539">Nucleus</keyword>
<organism evidence="9 10">
    <name type="scientific">Wickerhamomyces ciferrii (strain ATCC 14091 / BCRC 22168 / CBS 111 / JCM 3599 / NBRC 0793 / NRRL Y-1031 F-60-10)</name>
    <name type="common">Yeast</name>
    <name type="synonym">Pichia ciferrii</name>
    <dbReference type="NCBI Taxonomy" id="1206466"/>
    <lineage>
        <taxon>Eukaryota</taxon>
        <taxon>Fungi</taxon>
        <taxon>Dikarya</taxon>
        <taxon>Ascomycota</taxon>
        <taxon>Saccharomycotina</taxon>
        <taxon>Saccharomycetes</taxon>
        <taxon>Phaffomycetales</taxon>
        <taxon>Wickerhamomycetaceae</taxon>
        <taxon>Wickerhamomyces</taxon>
    </lineage>
</organism>
<dbReference type="GO" id="GO:0000398">
    <property type="term" value="P:mRNA splicing, via spliceosome"/>
    <property type="evidence" value="ECO:0007669"/>
    <property type="project" value="UniProtKB-UniRule"/>
</dbReference>
<dbReference type="AlphaFoldDB" id="K0KUA6"/>
<evidence type="ECO:0000256" key="7">
    <source>
        <dbReference type="RuleBase" id="RU367025"/>
    </source>
</evidence>
<evidence type="ECO:0000256" key="8">
    <source>
        <dbReference type="SAM" id="MobiDB-lite"/>
    </source>
</evidence>
<evidence type="ECO:0000256" key="5">
    <source>
        <dbReference type="ARBA" id="ARBA00023187"/>
    </source>
</evidence>
<dbReference type="InterPro" id="IPR005037">
    <property type="entry name" value="PRP38"/>
</dbReference>
<accession>K0KUA6</accession>
<name>K0KUA6_WICCF</name>
<evidence type="ECO:0000256" key="2">
    <source>
        <dbReference type="ARBA" id="ARBA00006164"/>
    </source>
</evidence>
<evidence type="ECO:0000256" key="3">
    <source>
        <dbReference type="ARBA" id="ARBA00022664"/>
    </source>
</evidence>
<dbReference type="PANTHER" id="PTHR23142">
    <property type="entry name" value="PRE-MRNA-SPLICING FACTOR 38A-RELATED"/>
    <property type="match status" value="1"/>
</dbReference>
<dbReference type="eggNOG" id="KOG2889">
    <property type="taxonomic scope" value="Eukaryota"/>
</dbReference>
<dbReference type="HOGENOM" id="CLU_039466_2_1_1"/>
<comment type="function">
    <text evidence="7">Required for pre-mRNA splicing.</text>
</comment>
<dbReference type="Pfam" id="PF03371">
    <property type="entry name" value="PRP38"/>
    <property type="match status" value="1"/>
</dbReference>
<keyword evidence="10" id="KW-1185">Reference proteome</keyword>
<reference evidence="9 10" key="1">
    <citation type="journal article" date="2012" name="Eukaryot. Cell">
        <title>Draft genome sequence of Wickerhamomyces ciferrii NRRL Y-1031 F-60-10.</title>
        <authorList>
            <person name="Schneider J."/>
            <person name="Andrea H."/>
            <person name="Blom J."/>
            <person name="Jaenicke S."/>
            <person name="Ruckert C."/>
            <person name="Schorsch C."/>
            <person name="Szczepanowski R."/>
            <person name="Farwick M."/>
            <person name="Goesmann A."/>
            <person name="Puhler A."/>
            <person name="Schaffer S."/>
            <person name="Tauch A."/>
            <person name="Kohler T."/>
            <person name="Brinkrolf K."/>
        </authorList>
    </citation>
    <scope>NUCLEOTIDE SEQUENCE [LARGE SCALE GENOMIC DNA]</scope>
    <source>
        <strain evidence="10">ATCC 14091 / BCRC 22168 / CBS 111 / JCM 3599 / NBRC 0793 / NRRL Y-1031 F-60-10</strain>
    </source>
</reference>
<evidence type="ECO:0000313" key="10">
    <source>
        <dbReference type="Proteomes" id="UP000009328"/>
    </source>
</evidence>
<evidence type="ECO:0000256" key="4">
    <source>
        <dbReference type="ARBA" id="ARBA00022728"/>
    </source>
</evidence>
<dbReference type="FunCoup" id="K0KUA6">
    <property type="interactions" value="132"/>
</dbReference>
<evidence type="ECO:0000256" key="1">
    <source>
        <dbReference type="ARBA" id="ARBA00004123"/>
    </source>
</evidence>
<comment type="similarity">
    <text evidence="2 7">Belongs to the PRP38 family.</text>
</comment>
<keyword evidence="5 7" id="KW-0508">mRNA splicing</keyword>
<dbReference type="Proteomes" id="UP000009328">
    <property type="component" value="Unassembled WGS sequence"/>
</dbReference>
<dbReference type="InParanoid" id="K0KUA6"/>
<comment type="subcellular location">
    <subcellularLocation>
        <location evidence="1 7">Nucleus</location>
    </subcellularLocation>
</comment>
<dbReference type="GO" id="GO:0005681">
    <property type="term" value="C:spliceosomal complex"/>
    <property type="evidence" value="ECO:0007669"/>
    <property type="project" value="UniProtKB-KW"/>
</dbReference>